<comment type="caution">
    <text evidence="3">The sequence shown here is derived from an EMBL/GenBank/DDBJ whole genome shotgun (WGS) entry which is preliminary data.</text>
</comment>
<protein>
    <submittedName>
        <fullName evidence="3">Glycosyl transferase</fullName>
    </submittedName>
</protein>
<organism evidence="3 4">
    <name type="scientific">Acidisphaera rubrifaciens HS-AP3</name>
    <dbReference type="NCBI Taxonomy" id="1231350"/>
    <lineage>
        <taxon>Bacteria</taxon>
        <taxon>Pseudomonadati</taxon>
        <taxon>Pseudomonadota</taxon>
        <taxon>Alphaproteobacteria</taxon>
        <taxon>Acetobacterales</taxon>
        <taxon>Acetobacteraceae</taxon>
        <taxon>Acidisphaera</taxon>
    </lineage>
</organism>
<dbReference type="InterPro" id="IPR001296">
    <property type="entry name" value="Glyco_trans_1"/>
</dbReference>
<dbReference type="GO" id="GO:0016757">
    <property type="term" value="F:glycosyltransferase activity"/>
    <property type="evidence" value="ECO:0007669"/>
    <property type="project" value="InterPro"/>
</dbReference>
<accession>A0A0D6P7M7</accession>
<feature type="domain" description="Glycosyl transferase family 1" evidence="1">
    <location>
        <begin position="166"/>
        <end position="316"/>
    </location>
</feature>
<name>A0A0D6P7M7_9PROT</name>
<evidence type="ECO:0000313" key="3">
    <source>
        <dbReference type="EMBL" id="GAN77662.1"/>
    </source>
</evidence>
<dbReference type="Pfam" id="PF13439">
    <property type="entry name" value="Glyco_transf_4"/>
    <property type="match status" value="1"/>
</dbReference>
<dbReference type="PANTHER" id="PTHR45947">
    <property type="entry name" value="SULFOQUINOVOSYL TRANSFERASE SQD2"/>
    <property type="match status" value="1"/>
</dbReference>
<dbReference type="PANTHER" id="PTHR45947:SF3">
    <property type="entry name" value="SULFOQUINOVOSYL TRANSFERASE SQD2"/>
    <property type="match status" value="1"/>
</dbReference>
<dbReference type="Gene3D" id="3.40.50.2000">
    <property type="entry name" value="Glycogen Phosphorylase B"/>
    <property type="match status" value="2"/>
</dbReference>
<dbReference type="InterPro" id="IPR028098">
    <property type="entry name" value="Glyco_trans_4-like_N"/>
</dbReference>
<dbReference type="EMBL" id="BANB01000410">
    <property type="protein sequence ID" value="GAN77662.1"/>
    <property type="molecule type" value="Genomic_DNA"/>
</dbReference>
<dbReference type="SUPFAM" id="SSF53756">
    <property type="entry name" value="UDP-Glycosyltransferase/glycogen phosphorylase"/>
    <property type="match status" value="1"/>
</dbReference>
<reference evidence="3 4" key="1">
    <citation type="submission" date="2012-11" db="EMBL/GenBank/DDBJ databases">
        <title>Whole genome sequence of Acidisphaera rubrifaciens HS-AP3.</title>
        <authorList>
            <person name="Azuma Y."/>
            <person name="Higashiura N."/>
            <person name="Hirakawa H."/>
            <person name="Matsushita K."/>
        </authorList>
    </citation>
    <scope>NUCLEOTIDE SEQUENCE [LARGE SCALE GENOMIC DNA]</scope>
    <source>
        <strain evidence="3 4">HS-AP3</strain>
    </source>
</reference>
<dbReference type="AlphaFoldDB" id="A0A0D6P7M7"/>
<dbReference type="CDD" id="cd03811">
    <property type="entry name" value="GT4_GT28_WabH-like"/>
    <property type="match status" value="1"/>
</dbReference>
<dbReference type="Pfam" id="PF00534">
    <property type="entry name" value="Glycos_transf_1"/>
    <property type="match status" value="1"/>
</dbReference>
<keyword evidence="4" id="KW-1185">Reference proteome</keyword>
<keyword evidence="3" id="KW-0808">Transferase</keyword>
<proteinExistence type="predicted"/>
<dbReference type="InterPro" id="IPR050194">
    <property type="entry name" value="Glycosyltransferase_grp1"/>
</dbReference>
<feature type="domain" description="Glycosyltransferase subfamily 4-like N-terminal" evidence="2">
    <location>
        <begin position="5"/>
        <end position="154"/>
    </location>
</feature>
<evidence type="ECO:0000259" key="1">
    <source>
        <dbReference type="Pfam" id="PF00534"/>
    </source>
</evidence>
<dbReference type="Proteomes" id="UP000032680">
    <property type="component" value="Unassembled WGS sequence"/>
</dbReference>
<sequence length="336" mass="36748">MRFATLANHYGDRYAHTICAMDGRIDCRERLDHGLDVSFLPAPAAAAGLIRRVRAYRHSLRRLRPDVLVTSNWGSIEWAMANATVRIPHVHMEDGFGPDESDRQLRRRVLTRRFVLRGATLVVPSRTLWHIARDVWAVPERGLRHIPNGVDLHRYAPAEQGCGAAPVIGTVAALRGEKRLDRLLHAAAQLARGHAFTLMIVGGGPQRTRLEALATALGIGARVVFTGPQPDPAACYNLFDVFALSSDTEQMPLSVLEAMGSGLPVVATDVGDVRRMLAEDNAPYVVARDAGAMATALQALLDQPERRRAIGAANRARAVAVFDQEKMFAAYAELFG</sequence>
<gene>
    <name evidence="3" type="ORF">Asru_0410_07</name>
</gene>
<evidence type="ECO:0000259" key="2">
    <source>
        <dbReference type="Pfam" id="PF13439"/>
    </source>
</evidence>
<evidence type="ECO:0000313" key="4">
    <source>
        <dbReference type="Proteomes" id="UP000032680"/>
    </source>
</evidence>